<name>A0A2T3ZDC1_TRIA4</name>
<sequence length="560" mass="61402">MDSPGHSHGHLEATPSREVVYCHACSNEWYRVDHGLVCPGCTSEATEIISSDSDPRDFNDGSASTSPEPHDPFHFHNEHGHDHDHDHDHGPDGHDHSHDSDPDEADIEEHMIPPGFHYRRSVLERPGVPHHDPDVDPVFERFIGLIHDLAPPPRRTGGSGMFQQRGGEEGRFGGPHIHRATFTNGSGSASVTIFSGPSSGFFSSGSPTYDHHGDPFQAFFNNVLRDEAPPGGGREASGGNSPGFARGLQEILNLFNPAHAISGDAVYSQEALDQIITNLMEAHPQSNAAPPASTEALANLNRRPVDASMLDGESKTECTICIDDMKVGDLAAFLPCKHWFHEACVVLWLKEHNTCPVCRASIEKSGEGNSGANANANASGPSGSGSSQSDDQSGSGLDRSGPLPIPGARPSQLSRPPSQSQSRLNEAMRSISSRQQERQQQQERERERYRVWGVSSPTERQRDERERERSRLWGVRSSSGYDTSRMQRRSSRNSLSPTSPRMTLADYRERQRQESPPQSGRRDGDNADTGRQTATSGALNWLRDRFTGGGSRDDSNRDDR</sequence>
<dbReference type="SMART" id="SM00184">
    <property type="entry name" value="RING"/>
    <property type="match status" value="1"/>
</dbReference>
<keyword evidence="3" id="KW-0808">Transferase</keyword>
<dbReference type="OrthoDB" id="8062037at2759"/>
<evidence type="ECO:0000313" key="12">
    <source>
        <dbReference type="Proteomes" id="UP000240493"/>
    </source>
</evidence>
<dbReference type="GO" id="GO:0006511">
    <property type="term" value="P:ubiquitin-dependent protein catabolic process"/>
    <property type="evidence" value="ECO:0007669"/>
    <property type="project" value="TreeGrafter"/>
</dbReference>
<evidence type="ECO:0000256" key="7">
    <source>
        <dbReference type="ARBA" id="ARBA00022833"/>
    </source>
</evidence>
<feature type="compositionally biased region" description="Low complexity" evidence="9">
    <location>
        <begin position="370"/>
        <end position="396"/>
    </location>
</feature>
<dbReference type="PANTHER" id="PTHR45931:SF3">
    <property type="entry name" value="RING ZINC FINGER-CONTAINING PROTEIN"/>
    <property type="match status" value="1"/>
</dbReference>
<dbReference type="GO" id="GO:0005634">
    <property type="term" value="C:nucleus"/>
    <property type="evidence" value="ECO:0007669"/>
    <property type="project" value="TreeGrafter"/>
</dbReference>
<keyword evidence="7" id="KW-0862">Zinc</keyword>
<dbReference type="Pfam" id="PF13639">
    <property type="entry name" value="zf-RING_2"/>
    <property type="match status" value="1"/>
</dbReference>
<organism evidence="11 12">
    <name type="scientific">Trichoderma asperellum (strain ATCC 204424 / CBS 433.97 / NBRC 101777)</name>
    <dbReference type="NCBI Taxonomy" id="1042311"/>
    <lineage>
        <taxon>Eukaryota</taxon>
        <taxon>Fungi</taxon>
        <taxon>Dikarya</taxon>
        <taxon>Ascomycota</taxon>
        <taxon>Pezizomycotina</taxon>
        <taxon>Sordariomycetes</taxon>
        <taxon>Hypocreomycetidae</taxon>
        <taxon>Hypocreales</taxon>
        <taxon>Hypocreaceae</taxon>
        <taxon>Trichoderma</taxon>
    </lineage>
</organism>
<reference evidence="11 12" key="1">
    <citation type="submission" date="2016-07" db="EMBL/GenBank/DDBJ databases">
        <title>Multiple horizontal gene transfer events from other fungi enriched the ability of initially mycotrophic Trichoderma (Ascomycota) to feed on dead plant biomass.</title>
        <authorList>
            <consortium name="DOE Joint Genome Institute"/>
            <person name="Aerts A."/>
            <person name="Atanasova L."/>
            <person name="Chenthamara K."/>
            <person name="Zhang J."/>
            <person name="Grujic M."/>
            <person name="Henrissat B."/>
            <person name="Kuo A."/>
            <person name="Salamov A."/>
            <person name="Lipzen A."/>
            <person name="Labutti K."/>
            <person name="Barry K."/>
            <person name="Miao Y."/>
            <person name="Rahimi M.J."/>
            <person name="Shen Q."/>
            <person name="Grigoriev I.V."/>
            <person name="Kubicek C.P."/>
            <person name="Druzhinina I.S."/>
        </authorList>
    </citation>
    <scope>NUCLEOTIDE SEQUENCE [LARGE SCALE GENOMIC DNA]</scope>
    <source>
        <strain evidence="11 12">CBS 433.97</strain>
    </source>
</reference>
<feature type="region of interest" description="Disordered" evidence="9">
    <location>
        <begin position="365"/>
        <end position="560"/>
    </location>
</feature>
<dbReference type="STRING" id="1042311.A0A2T3ZDC1"/>
<dbReference type="EC" id="2.3.2.27" evidence="2"/>
<dbReference type="InterPro" id="IPR001841">
    <property type="entry name" value="Znf_RING"/>
</dbReference>
<dbReference type="EMBL" id="KZ679259">
    <property type="protein sequence ID" value="PTB42799.1"/>
    <property type="molecule type" value="Genomic_DNA"/>
</dbReference>
<comment type="catalytic activity">
    <reaction evidence="1">
        <text>S-ubiquitinyl-[E2 ubiquitin-conjugating enzyme]-L-cysteine + [acceptor protein]-L-lysine = [E2 ubiquitin-conjugating enzyme]-L-cysteine + N(6)-ubiquitinyl-[acceptor protein]-L-lysine.</text>
        <dbReference type="EC" id="2.3.2.27"/>
    </reaction>
</comment>
<evidence type="ECO:0000256" key="5">
    <source>
        <dbReference type="ARBA" id="ARBA00022771"/>
    </source>
</evidence>
<evidence type="ECO:0000256" key="9">
    <source>
        <dbReference type="SAM" id="MobiDB-lite"/>
    </source>
</evidence>
<accession>A0A2T3ZDC1</accession>
<dbReference type="PANTHER" id="PTHR45931">
    <property type="entry name" value="SI:CH211-59O9.10"/>
    <property type="match status" value="1"/>
</dbReference>
<evidence type="ECO:0000259" key="10">
    <source>
        <dbReference type="PROSITE" id="PS50089"/>
    </source>
</evidence>
<dbReference type="InterPro" id="IPR013083">
    <property type="entry name" value="Znf_RING/FYVE/PHD"/>
</dbReference>
<evidence type="ECO:0000256" key="1">
    <source>
        <dbReference type="ARBA" id="ARBA00000900"/>
    </source>
</evidence>
<evidence type="ECO:0000256" key="8">
    <source>
        <dbReference type="PROSITE-ProRule" id="PRU00175"/>
    </source>
</evidence>
<dbReference type="Proteomes" id="UP000240493">
    <property type="component" value="Unassembled WGS sequence"/>
</dbReference>
<dbReference type="PROSITE" id="PS50089">
    <property type="entry name" value="ZF_RING_2"/>
    <property type="match status" value="1"/>
</dbReference>
<dbReference type="GO" id="GO:0008270">
    <property type="term" value="F:zinc ion binding"/>
    <property type="evidence" value="ECO:0007669"/>
    <property type="project" value="UniProtKB-KW"/>
</dbReference>
<dbReference type="FunFam" id="3.30.40.10:FF:000127">
    <property type="entry name" value="E3 ubiquitin-protein ligase RNF181"/>
    <property type="match status" value="1"/>
</dbReference>
<feature type="compositionally biased region" description="Polar residues" evidence="9">
    <location>
        <begin position="529"/>
        <end position="538"/>
    </location>
</feature>
<feature type="compositionally biased region" description="Basic and acidic residues" evidence="9">
    <location>
        <begin position="459"/>
        <end position="471"/>
    </location>
</feature>
<evidence type="ECO:0000256" key="4">
    <source>
        <dbReference type="ARBA" id="ARBA00022723"/>
    </source>
</evidence>
<dbReference type="SUPFAM" id="SSF57850">
    <property type="entry name" value="RING/U-box"/>
    <property type="match status" value="1"/>
</dbReference>
<keyword evidence="4" id="KW-0479">Metal-binding</keyword>
<feature type="region of interest" description="Disordered" evidence="9">
    <location>
        <begin position="49"/>
        <end position="108"/>
    </location>
</feature>
<feature type="domain" description="RING-type" evidence="10">
    <location>
        <begin position="318"/>
        <end position="359"/>
    </location>
</feature>
<dbReference type="InterPro" id="IPR051834">
    <property type="entry name" value="RING_finger_E3_ligase"/>
</dbReference>
<protein>
    <recommendedName>
        <fullName evidence="2">RING-type E3 ubiquitin transferase</fullName>
        <ecNumber evidence="2">2.3.2.27</ecNumber>
    </recommendedName>
</protein>
<dbReference type="GO" id="GO:0016567">
    <property type="term" value="P:protein ubiquitination"/>
    <property type="evidence" value="ECO:0007669"/>
    <property type="project" value="UniProtKB-ARBA"/>
</dbReference>
<feature type="compositionally biased region" description="Basic and acidic residues" evidence="9">
    <location>
        <begin position="435"/>
        <end position="450"/>
    </location>
</feature>
<feature type="compositionally biased region" description="Polar residues" evidence="9">
    <location>
        <begin position="492"/>
        <end position="501"/>
    </location>
</feature>
<evidence type="ECO:0000256" key="3">
    <source>
        <dbReference type="ARBA" id="ARBA00022679"/>
    </source>
</evidence>
<gene>
    <name evidence="11" type="ORF">M441DRAFT_359209</name>
</gene>
<feature type="compositionally biased region" description="Low complexity" evidence="9">
    <location>
        <begin position="409"/>
        <end position="424"/>
    </location>
</feature>
<feature type="compositionally biased region" description="Basic and acidic residues" evidence="9">
    <location>
        <begin position="542"/>
        <end position="560"/>
    </location>
</feature>
<evidence type="ECO:0000313" key="11">
    <source>
        <dbReference type="EMBL" id="PTB42799.1"/>
    </source>
</evidence>
<keyword evidence="5 8" id="KW-0863">Zinc-finger</keyword>
<proteinExistence type="predicted"/>
<keyword evidence="12" id="KW-1185">Reference proteome</keyword>
<evidence type="ECO:0000256" key="6">
    <source>
        <dbReference type="ARBA" id="ARBA00022786"/>
    </source>
</evidence>
<dbReference type="GO" id="GO:0061630">
    <property type="term" value="F:ubiquitin protein ligase activity"/>
    <property type="evidence" value="ECO:0007669"/>
    <property type="project" value="UniProtKB-EC"/>
</dbReference>
<dbReference type="Gene3D" id="3.30.40.10">
    <property type="entry name" value="Zinc/RING finger domain, C3HC4 (zinc finger)"/>
    <property type="match status" value="1"/>
</dbReference>
<feature type="compositionally biased region" description="Basic and acidic residues" evidence="9">
    <location>
        <begin position="68"/>
        <end position="100"/>
    </location>
</feature>
<dbReference type="AlphaFoldDB" id="A0A2T3ZDC1"/>
<evidence type="ECO:0000256" key="2">
    <source>
        <dbReference type="ARBA" id="ARBA00012483"/>
    </source>
</evidence>
<keyword evidence="6" id="KW-0833">Ubl conjugation pathway</keyword>